<protein>
    <submittedName>
        <fullName evidence="1">9428_t:CDS:1</fullName>
    </submittedName>
</protein>
<evidence type="ECO:0000313" key="1">
    <source>
        <dbReference type="EMBL" id="CAG8540853.1"/>
    </source>
</evidence>
<sequence>MKQRKLIIVVTTLVLSILGLISFNQRTNVVKPNEPNEPNESKEFTKPSTTSTPNISATLSPLPPIEDKWSIWPPDLQNPEEADLFYIPFFGSCYLFNCWINNNWNKTEKCQVDSIYLEPLMNYIIQNFPYWNRTNGIDHFIIHPMDNTDDYYEKKDIFHNAIYLTTSGDKRNLRNQKFRRYRNIVIPNTTPILNIYNLNPNDYTDRVSIRDIKGIFRGCCANVNVTDDYSGIRHVIFNGLKGLPGWDIEEKSSSIDEYAYLLARAKYGLAPSGWMLDPIPIWEYFAFGVVPVVIADGIIEPFEDDMDWDSMIVRIRRSEALIINEILDAISEDEYVKKRERVSLIGKNMVINYGYTWHYIVRNFCRMLKIVKHEIIDIEGYDYQSI</sequence>
<name>A0ACA9LP17_9GLOM</name>
<proteinExistence type="predicted"/>
<evidence type="ECO:0000313" key="2">
    <source>
        <dbReference type="Proteomes" id="UP000789920"/>
    </source>
</evidence>
<dbReference type="EMBL" id="CAJVQC010004460">
    <property type="protein sequence ID" value="CAG8540853.1"/>
    <property type="molecule type" value="Genomic_DNA"/>
</dbReference>
<organism evidence="1 2">
    <name type="scientific">Racocetra persica</name>
    <dbReference type="NCBI Taxonomy" id="160502"/>
    <lineage>
        <taxon>Eukaryota</taxon>
        <taxon>Fungi</taxon>
        <taxon>Fungi incertae sedis</taxon>
        <taxon>Mucoromycota</taxon>
        <taxon>Glomeromycotina</taxon>
        <taxon>Glomeromycetes</taxon>
        <taxon>Diversisporales</taxon>
        <taxon>Gigasporaceae</taxon>
        <taxon>Racocetra</taxon>
    </lineage>
</organism>
<comment type="caution">
    <text evidence="1">The sequence shown here is derived from an EMBL/GenBank/DDBJ whole genome shotgun (WGS) entry which is preliminary data.</text>
</comment>
<dbReference type="Proteomes" id="UP000789920">
    <property type="component" value="Unassembled WGS sequence"/>
</dbReference>
<reference evidence="1" key="1">
    <citation type="submission" date="2021-06" db="EMBL/GenBank/DDBJ databases">
        <authorList>
            <person name="Kallberg Y."/>
            <person name="Tangrot J."/>
            <person name="Rosling A."/>
        </authorList>
    </citation>
    <scope>NUCLEOTIDE SEQUENCE</scope>
    <source>
        <strain evidence="1">MA461A</strain>
    </source>
</reference>
<keyword evidence="2" id="KW-1185">Reference proteome</keyword>
<gene>
    <name evidence="1" type="ORF">RPERSI_LOCUS3546</name>
</gene>
<accession>A0ACA9LP17</accession>